<dbReference type="EMBL" id="FNCO01000024">
    <property type="protein sequence ID" value="SDJ24354.1"/>
    <property type="molecule type" value="Genomic_DNA"/>
</dbReference>
<reference evidence="13" key="1">
    <citation type="submission" date="2016-10" db="EMBL/GenBank/DDBJ databases">
        <authorList>
            <person name="Varghese N."/>
            <person name="Submissions S."/>
        </authorList>
    </citation>
    <scope>NUCLEOTIDE SEQUENCE [LARGE SCALE GENOMIC DNA]</scope>
    <source>
        <strain evidence="13">ATCC 700689</strain>
    </source>
</reference>
<dbReference type="PRINTS" id="PR01008">
    <property type="entry name" value="FLGLRINGFLGH"/>
</dbReference>
<evidence type="ECO:0000256" key="1">
    <source>
        <dbReference type="ARBA" id="ARBA00002591"/>
    </source>
</evidence>
<dbReference type="STRING" id="89065.SAMN05216605_12428"/>
<comment type="function">
    <text evidence="1 11">Assembles around the rod to form the L-ring and probably protects the motor/basal body from shearing forces during rotation.</text>
</comment>
<dbReference type="GO" id="GO:0009279">
    <property type="term" value="C:cell outer membrane"/>
    <property type="evidence" value="ECO:0007669"/>
    <property type="project" value="UniProtKB-SubCell"/>
</dbReference>
<keyword evidence="6 11" id="KW-0472">Membrane</keyword>
<keyword evidence="10" id="KW-0449">Lipoprotein</keyword>
<evidence type="ECO:0000313" key="13">
    <source>
        <dbReference type="Proteomes" id="UP000182894"/>
    </source>
</evidence>
<comment type="similarity">
    <text evidence="3 11">Belongs to the FlgH family.</text>
</comment>
<dbReference type="Pfam" id="PF02107">
    <property type="entry name" value="FlgH"/>
    <property type="match status" value="1"/>
</dbReference>
<evidence type="ECO:0000256" key="5">
    <source>
        <dbReference type="ARBA" id="ARBA00022729"/>
    </source>
</evidence>
<keyword evidence="12" id="KW-0969">Cilium</keyword>
<dbReference type="AlphaFoldDB" id="A0A1G8S501"/>
<proteinExistence type="inferred from homology"/>
<name>A0A1G8S501_9PSED</name>
<keyword evidence="12" id="KW-0966">Cell projection</keyword>
<evidence type="ECO:0000256" key="8">
    <source>
        <dbReference type="ARBA" id="ARBA00023143"/>
    </source>
</evidence>
<dbReference type="PANTHER" id="PTHR34933:SF1">
    <property type="entry name" value="FLAGELLAR L-RING PROTEIN"/>
    <property type="match status" value="1"/>
</dbReference>
<dbReference type="PANTHER" id="PTHR34933">
    <property type="entry name" value="FLAGELLAR L-RING PROTEIN"/>
    <property type="match status" value="1"/>
</dbReference>
<accession>A0A1G8S501</accession>
<keyword evidence="13" id="KW-1185">Reference proteome</keyword>
<evidence type="ECO:0000256" key="4">
    <source>
        <dbReference type="ARBA" id="ARBA00011439"/>
    </source>
</evidence>
<sequence length="263" mass="27704">MFFNETPDQSDGATENRLLHREVLSVMKRLSVLRLSLLAAPLCGIALLTGCVAPSAKPNDPYYAPVLPRTPLPSAANNGSIYQAGFEQNLYGDRKAYRVGDIITITLSERMAASKAASSGISKTSKTSVGLSSLFGVGVNTNNPVGSGDLSLDAGYSGDRATKGDGKAAQSNSLTGSITVTVADVLPNGILSVRGEKWMTLNTGDELVRIAGLIRADDIATDNTVSSTRVADARITYSGTGAFADSSQPGWFDRFFLSPLFPF</sequence>
<evidence type="ECO:0000256" key="9">
    <source>
        <dbReference type="ARBA" id="ARBA00023237"/>
    </source>
</evidence>
<evidence type="ECO:0000256" key="11">
    <source>
        <dbReference type="HAMAP-Rule" id="MF_00415"/>
    </source>
</evidence>
<dbReference type="GO" id="GO:0009427">
    <property type="term" value="C:bacterial-type flagellum basal body, distal rod, L ring"/>
    <property type="evidence" value="ECO:0007669"/>
    <property type="project" value="InterPro"/>
</dbReference>
<dbReference type="NCBIfam" id="NF001304">
    <property type="entry name" value="PRK00249.1-4"/>
    <property type="match status" value="1"/>
</dbReference>
<dbReference type="GO" id="GO:0071973">
    <property type="term" value="P:bacterial-type flagellum-dependent cell motility"/>
    <property type="evidence" value="ECO:0007669"/>
    <property type="project" value="InterPro"/>
</dbReference>
<evidence type="ECO:0000313" key="12">
    <source>
        <dbReference type="EMBL" id="SDJ24354.1"/>
    </source>
</evidence>
<keyword evidence="12" id="KW-0282">Flagellum</keyword>
<evidence type="ECO:0000256" key="10">
    <source>
        <dbReference type="ARBA" id="ARBA00023288"/>
    </source>
</evidence>
<comment type="subunit">
    <text evidence="4 11">The basal body constitutes a major portion of the flagellar organelle and consists of four rings (L,P,S, and M) mounted on a central rod.</text>
</comment>
<protein>
    <recommendedName>
        <fullName evidence="11">Flagellar L-ring protein</fullName>
    </recommendedName>
    <alternativeName>
        <fullName evidence="11">Basal body L-ring protein</fullName>
    </alternativeName>
</protein>
<dbReference type="Proteomes" id="UP000182894">
    <property type="component" value="Unassembled WGS sequence"/>
</dbReference>
<evidence type="ECO:0000256" key="3">
    <source>
        <dbReference type="ARBA" id="ARBA00006929"/>
    </source>
</evidence>
<keyword evidence="7" id="KW-0564">Palmitate</keyword>
<keyword evidence="8 11" id="KW-0975">Bacterial flagellum</keyword>
<dbReference type="InterPro" id="IPR000527">
    <property type="entry name" value="Flag_Lring"/>
</dbReference>
<dbReference type="GO" id="GO:0003774">
    <property type="term" value="F:cytoskeletal motor activity"/>
    <property type="evidence" value="ECO:0007669"/>
    <property type="project" value="InterPro"/>
</dbReference>
<dbReference type="HAMAP" id="MF_00415">
    <property type="entry name" value="FlgH"/>
    <property type="match status" value="1"/>
</dbReference>
<organism evidence="12 13">
    <name type="scientific">Pseudomonas abietaniphila</name>
    <dbReference type="NCBI Taxonomy" id="89065"/>
    <lineage>
        <taxon>Bacteria</taxon>
        <taxon>Pseudomonadati</taxon>
        <taxon>Pseudomonadota</taxon>
        <taxon>Gammaproteobacteria</taxon>
        <taxon>Pseudomonadales</taxon>
        <taxon>Pseudomonadaceae</taxon>
        <taxon>Pseudomonas</taxon>
    </lineage>
</organism>
<evidence type="ECO:0000256" key="6">
    <source>
        <dbReference type="ARBA" id="ARBA00023136"/>
    </source>
</evidence>
<keyword evidence="9 11" id="KW-0998">Cell outer membrane</keyword>
<comment type="subcellular location">
    <subcellularLocation>
        <location evidence="11">Cell outer membrane</location>
    </subcellularLocation>
    <subcellularLocation>
        <location evidence="11">Bacterial flagellum basal body</location>
    </subcellularLocation>
    <subcellularLocation>
        <location evidence="2">Membrane</location>
        <topology evidence="2">Lipid-anchor</topology>
    </subcellularLocation>
</comment>
<evidence type="ECO:0000256" key="7">
    <source>
        <dbReference type="ARBA" id="ARBA00023139"/>
    </source>
</evidence>
<keyword evidence="5" id="KW-0732">Signal</keyword>
<gene>
    <name evidence="11" type="primary">flgH</name>
    <name evidence="12" type="ORF">SAMN05216605_12428</name>
</gene>
<evidence type="ECO:0000256" key="2">
    <source>
        <dbReference type="ARBA" id="ARBA00004635"/>
    </source>
</evidence>